<evidence type="ECO:0000313" key="1">
    <source>
        <dbReference type="EMBL" id="KAL3502132.1"/>
    </source>
</evidence>
<sequence length="145" mass="16537">MLPSELAIKTTSNIFDDGKIRSTTSDDNFVYGSQPRRIAVLVDQTTSCQIAFLGLYLQLQSQNFVEDHPQKRLPRFESHLQCKSTRIGRNENDGFDATMPPTLSVFNQPGRQTEKCKRRFLTDQEMATTALYVLLNCDEVKPFLT</sequence>
<comment type="caution">
    <text evidence="1">The sequence shown here is derived from an EMBL/GenBank/DDBJ whole genome shotgun (WGS) entry which is preliminary data.</text>
</comment>
<dbReference type="Proteomes" id="UP001630127">
    <property type="component" value="Unassembled WGS sequence"/>
</dbReference>
<accession>A0ABD2Y6S9</accession>
<keyword evidence="2" id="KW-1185">Reference proteome</keyword>
<name>A0ABD2Y6S9_9GENT</name>
<reference evidence="1 2" key="1">
    <citation type="submission" date="2024-11" db="EMBL/GenBank/DDBJ databases">
        <title>A near-complete genome assembly of Cinchona calisaya.</title>
        <authorList>
            <person name="Lian D.C."/>
            <person name="Zhao X.W."/>
            <person name="Wei L."/>
        </authorList>
    </citation>
    <scope>NUCLEOTIDE SEQUENCE [LARGE SCALE GENOMIC DNA]</scope>
    <source>
        <tissue evidence="1">Nenye</tissue>
    </source>
</reference>
<evidence type="ECO:0000313" key="2">
    <source>
        <dbReference type="Proteomes" id="UP001630127"/>
    </source>
</evidence>
<dbReference type="EMBL" id="JBJUIK010000015">
    <property type="protein sequence ID" value="KAL3502132.1"/>
    <property type="molecule type" value="Genomic_DNA"/>
</dbReference>
<protein>
    <submittedName>
        <fullName evidence="1">Uncharacterized protein</fullName>
    </submittedName>
</protein>
<dbReference type="AlphaFoldDB" id="A0ABD2Y6S9"/>
<gene>
    <name evidence="1" type="ORF">ACH5RR_036581</name>
</gene>
<proteinExistence type="predicted"/>
<organism evidence="1 2">
    <name type="scientific">Cinchona calisaya</name>
    <dbReference type="NCBI Taxonomy" id="153742"/>
    <lineage>
        <taxon>Eukaryota</taxon>
        <taxon>Viridiplantae</taxon>
        <taxon>Streptophyta</taxon>
        <taxon>Embryophyta</taxon>
        <taxon>Tracheophyta</taxon>
        <taxon>Spermatophyta</taxon>
        <taxon>Magnoliopsida</taxon>
        <taxon>eudicotyledons</taxon>
        <taxon>Gunneridae</taxon>
        <taxon>Pentapetalae</taxon>
        <taxon>asterids</taxon>
        <taxon>lamiids</taxon>
        <taxon>Gentianales</taxon>
        <taxon>Rubiaceae</taxon>
        <taxon>Cinchonoideae</taxon>
        <taxon>Cinchoneae</taxon>
        <taxon>Cinchona</taxon>
    </lineage>
</organism>